<reference evidence="4 5" key="1">
    <citation type="submission" date="2020-04" db="EMBL/GenBank/DDBJ databases">
        <authorList>
            <person name="Zhang R."/>
            <person name="Schippers A."/>
        </authorList>
    </citation>
    <scope>NUCLEOTIDE SEQUENCE [LARGE SCALE GENOMIC DNA]</scope>
    <source>
        <strain evidence="4 5">DSM 109850</strain>
    </source>
</reference>
<name>A0A7Y0Q1J7_9FIRM</name>
<dbReference type="InterPro" id="IPR036663">
    <property type="entry name" value="Fumarylacetoacetase_C_sf"/>
</dbReference>
<dbReference type="EMBL" id="JABBVZ010000007">
    <property type="protein sequence ID" value="NMP21395.1"/>
    <property type="molecule type" value="Genomic_DNA"/>
</dbReference>
<gene>
    <name evidence="4" type="ORF">HIJ39_03360</name>
</gene>
<dbReference type="GO" id="GO:0016787">
    <property type="term" value="F:hydrolase activity"/>
    <property type="evidence" value="ECO:0007669"/>
    <property type="project" value="UniProtKB-KW"/>
</dbReference>
<evidence type="ECO:0000259" key="3">
    <source>
        <dbReference type="Pfam" id="PF01557"/>
    </source>
</evidence>
<evidence type="ECO:0000313" key="4">
    <source>
        <dbReference type="EMBL" id="NMP21395.1"/>
    </source>
</evidence>
<dbReference type="GO" id="GO:0046872">
    <property type="term" value="F:metal ion binding"/>
    <property type="evidence" value="ECO:0007669"/>
    <property type="project" value="UniProtKB-KW"/>
</dbReference>
<dbReference type="RefSeq" id="WP_169096702.1">
    <property type="nucleotide sequence ID" value="NZ_JABBVZ010000007.1"/>
</dbReference>
<comment type="similarity">
    <text evidence="1">Belongs to the FAH family.</text>
</comment>
<feature type="domain" description="Fumarylacetoacetase-like C-terminal" evidence="3">
    <location>
        <begin position="85"/>
        <end position="281"/>
    </location>
</feature>
<proteinExistence type="inferred from homology"/>
<evidence type="ECO:0000313" key="5">
    <source>
        <dbReference type="Proteomes" id="UP000533476"/>
    </source>
</evidence>
<dbReference type="Pfam" id="PF01557">
    <property type="entry name" value="FAA_hydrolase"/>
    <property type="match status" value="1"/>
</dbReference>
<comment type="caution">
    <text evidence="4">The sequence shown here is derived from an EMBL/GenBank/DDBJ whole genome shotgun (WGS) entry which is preliminary data.</text>
</comment>
<dbReference type="AlphaFoldDB" id="A0A7Y0Q1J7"/>
<protein>
    <submittedName>
        <fullName evidence="4">Fumarylacetoacetate hydrolase family protein</fullName>
    </submittedName>
</protein>
<dbReference type="Gene3D" id="3.90.850.10">
    <property type="entry name" value="Fumarylacetoacetase-like, C-terminal domain"/>
    <property type="match status" value="1"/>
</dbReference>
<sequence length="285" mass="30600">MRWGTIRLEDGTPSAALCQDGKVVSVVGLNAISHRSFPTELEAIITADVAGAIISEAVKSDAFLRIGIEENAVHVLAPLTKPERIVGIGLNYGAHAHDLDEKVPEEPATFLKPQASIIGPGDVIRIPRVSKRTTAEAEVALVFSRSCKDVSSDRWQQVVFGMVPVLDMTTEDILRRNPRFLTRSKGYDSFFSFGPWIATLDEFTRLDTIRVQTVVNGEIRAENQVSGMTYGLAELVEFITTGSTIGASAILSTGTPGAAPIAAGDVVEARVEGFPALLNPVEDAL</sequence>
<dbReference type="SUPFAM" id="SSF56529">
    <property type="entry name" value="FAH"/>
    <property type="match status" value="1"/>
</dbReference>
<accession>A0A7Y0Q1J7</accession>
<keyword evidence="5" id="KW-1185">Reference proteome</keyword>
<dbReference type="InterPro" id="IPR011234">
    <property type="entry name" value="Fumarylacetoacetase-like_C"/>
</dbReference>
<keyword evidence="4" id="KW-0378">Hydrolase</keyword>
<dbReference type="InterPro" id="IPR051121">
    <property type="entry name" value="FAH"/>
</dbReference>
<evidence type="ECO:0000256" key="1">
    <source>
        <dbReference type="ARBA" id="ARBA00010211"/>
    </source>
</evidence>
<keyword evidence="2" id="KW-0479">Metal-binding</keyword>
<dbReference type="PANTHER" id="PTHR42796">
    <property type="entry name" value="FUMARYLACETOACETATE HYDROLASE DOMAIN-CONTAINING PROTEIN 2A-RELATED"/>
    <property type="match status" value="1"/>
</dbReference>
<organism evidence="4 5">
    <name type="scientific">Sulfobacillus harzensis</name>
    <dbReference type="NCBI Taxonomy" id="2729629"/>
    <lineage>
        <taxon>Bacteria</taxon>
        <taxon>Bacillati</taxon>
        <taxon>Bacillota</taxon>
        <taxon>Clostridia</taxon>
        <taxon>Eubacteriales</taxon>
        <taxon>Clostridiales Family XVII. Incertae Sedis</taxon>
        <taxon>Sulfobacillus</taxon>
    </lineage>
</organism>
<dbReference type="Proteomes" id="UP000533476">
    <property type="component" value="Unassembled WGS sequence"/>
</dbReference>
<evidence type="ECO:0000256" key="2">
    <source>
        <dbReference type="ARBA" id="ARBA00022723"/>
    </source>
</evidence>
<dbReference type="PANTHER" id="PTHR42796:SF4">
    <property type="entry name" value="FUMARYLACETOACETATE HYDROLASE DOMAIN-CONTAINING PROTEIN 2A"/>
    <property type="match status" value="1"/>
</dbReference>
<dbReference type="GO" id="GO:0044281">
    <property type="term" value="P:small molecule metabolic process"/>
    <property type="evidence" value="ECO:0007669"/>
    <property type="project" value="UniProtKB-ARBA"/>
</dbReference>